<dbReference type="EMBL" id="CP133616">
    <property type="protein sequence ID" value="WMV28124.1"/>
    <property type="molecule type" value="Genomic_DNA"/>
</dbReference>
<dbReference type="Proteomes" id="UP001234989">
    <property type="component" value="Chromosome 5"/>
</dbReference>
<keyword evidence="4" id="KW-1185">Reference proteome</keyword>
<evidence type="ECO:0000256" key="2">
    <source>
        <dbReference type="SAM" id="SignalP"/>
    </source>
</evidence>
<protein>
    <submittedName>
        <fullName evidence="3">Uncharacterized protein</fullName>
    </submittedName>
</protein>
<keyword evidence="1" id="KW-0812">Transmembrane</keyword>
<feature type="transmembrane region" description="Helical" evidence="1">
    <location>
        <begin position="72"/>
        <end position="89"/>
    </location>
</feature>
<evidence type="ECO:0000313" key="3">
    <source>
        <dbReference type="EMBL" id="WMV28124.1"/>
    </source>
</evidence>
<sequence>MNHKALFLAFFVIILCLFSATSRRLTGYSCNGYESQEESYPPCSSLYFIDPQILEIQSPDSISSPGKVLHKIYYFICLSLLYSLLYAKVKGKKIKLLCMLLHGLIS</sequence>
<proteinExistence type="predicted"/>
<name>A0AAF0QQ70_SOLVR</name>
<organism evidence="3 4">
    <name type="scientific">Solanum verrucosum</name>
    <dbReference type="NCBI Taxonomy" id="315347"/>
    <lineage>
        <taxon>Eukaryota</taxon>
        <taxon>Viridiplantae</taxon>
        <taxon>Streptophyta</taxon>
        <taxon>Embryophyta</taxon>
        <taxon>Tracheophyta</taxon>
        <taxon>Spermatophyta</taxon>
        <taxon>Magnoliopsida</taxon>
        <taxon>eudicotyledons</taxon>
        <taxon>Gunneridae</taxon>
        <taxon>Pentapetalae</taxon>
        <taxon>asterids</taxon>
        <taxon>lamiids</taxon>
        <taxon>Solanales</taxon>
        <taxon>Solanaceae</taxon>
        <taxon>Solanoideae</taxon>
        <taxon>Solaneae</taxon>
        <taxon>Solanum</taxon>
    </lineage>
</organism>
<feature type="signal peptide" evidence="2">
    <location>
        <begin position="1"/>
        <end position="22"/>
    </location>
</feature>
<keyword evidence="1" id="KW-0472">Membrane</keyword>
<keyword evidence="1" id="KW-1133">Transmembrane helix</keyword>
<dbReference type="AlphaFoldDB" id="A0AAF0QQ70"/>
<keyword evidence="2" id="KW-0732">Signal</keyword>
<accession>A0AAF0QQ70</accession>
<evidence type="ECO:0000256" key="1">
    <source>
        <dbReference type="SAM" id="Phobius"/>
    </source>
</evidence>
<evidence type="ECO:0000313" key="4">
    <source>
        <dbReference type="Proteomes" id="UP001234989"/>
    </source>
</evidence>
<feature type="chain" id="PRO_5042276877" evidence="2">
    <location>
        <begin position="23"/>
        <end position="106"/>
    </location>
</feature>
<reference evidence="3" key="1">
    <citation type="submission" date="2023-08" db="EMBL/GenBank/DDBJ databases">
        <title>A de novo genome assembly of Solanum verrucosum Schlechtendal, a Mexican diploid species geographically isolated from the other diploid A-genome species in potato relatives.</title>
        <authorList>
            <person name="Hosaka K."/>
        </authorList>
    </citation>
    <scope>NUCLEOTIDE SEQUENCE</scope>
    <source>
        <tissue evidence="3">Young leaves</tissue>
    </source>
</reference>
<gene>
    <name evidence="3" type="ORF">MTR67_021509</name>
</gene>